<protein>
    <submittedName>
        <fullName evidence="1">Cation-independent mannose-6-phosphate receptor</fullName>
    </submittedName>
</protein>
<evidence type="ECO:0000313" key="2">
    <source>
        <dbReference type="Proteomes" id="UP001266305"/>
    </source>
</evidence>
<dbReference type="EMBL" id="JASSZA010000004">
    <property type="protein sequence ID" value="KAK2114632.1"/>
    <property type="molecule type" value="Genomic_DNA"/>
</dbReference>
<dbReference type="InterPro" id="IPR009011">
    <property type="entry name" value="Man6P_isomerase_rcpt-bd_dom_sf"/>
</dbReference>
<sequence>TADAFIIRFVCNDDVYPGTPKFLHQDIDSGQGIRNTYFEFETALACVPSPVDCQVTDLAGNEYDLSGLSA</sequence>
<accession>A0ABQ9VZ16</accession>
<name>A0ABQ9VZ16_SAGOE</name>
<feature type="non-terminal residue" evidence="1">
    <location>
        <position position="1"/>
    </location>
</feature>
<keyword evidence="1" id="KW-0675">Receptor</keyword>
<proteinExistence type="predicted"/>
<dbReference type="Pfam" id="PF00878">
    <property type="entry name" value="CIMR"/>
    <property type="match status" value="1"/>
</dbReference>
<organism evidence="1 2">
    <name type="scientific">Saguinus oedipus</name>
    <name type="common">Cotton-top tamarin</name>
    <name type="synonym">Oedipomidas oedipus</name>
    <dbReference type="NCBI Taxonomy" id="9490"/>
    <lineage>
        <taxon>Eukaryota</taxon>
        <taxon>Metazoa</taxon>
        <taxon>Chordata</taxon>
        <taxon>Craniata</taxon>
        <taxon>Vertebrata</taxon>
        <taxon>Euteleostomi</taxon>
        <taxon>Mammalia</taxon>
        <taxon>Eutheria</taxon>
        <taxon>Euarchontoglires</taxon>
        <taxon>Primates</taxon>
        <taxon>Haplorrhini</taxon>
        <taxon>Platyrrhini</taxon>
        <taxon>Cebidae</taxon>
        <taxon>Callitrichinae</taxon>
        <taxon>Saguinus</taxon>
    </lineage>
</organism>
<evidence type="ECO:0000313" key="1">
    <source>
        <dbReference type="EMBL" id="KAK2114632.1"/>
    </source>
</evidence>
<reference evidence="1 2" key="1">
    <citation type="submission" date="2023-05" db="EMBL/GenBank/DDBJ databases">
        <title>B98-5 Cell Line De Novo Hybrid Assembly: An Optical Mapping Approach.</title>
        <authorList>
            <person name="Kananen K."/>
            <person name="Auerbach J.A."/>
            <person name="Kautto E."/>
            <person name="Blachly J.S."/>
        </authorList>
    </citation>
    <scope>NUCLEOTIDE SEQUENCE [LARGE SCALE GENOMIC DNA]</scope>
    <source>
        <strain evidence="1">B95-8</strain>
        <tissue evidence="1">Cell line</tissue>
    </source>
</reference>
<feature type="non-terminal residue" evidence="1">
    <location>
        <position position="70"/>
    </location>
</feature>
<dbReference type="Gene3D" id="2.70.130.10">
    <property type="entry name" value="Mannose-6-phosphate receptor binding domain"/>
    <property type="match status" value="1"/>
</dbReference>
<dbReference type="InterPro" id="IPR000479">
    <property type="entry name" value="CIMR_rpt"/>
</dbReference>
<dbReference type="SUPFAM" id="SSF50911">
    <property type="entry name" value="Mannose 6-phosphate receptor domain"/>
    <property type="match status" value="1"/>
</dbReference>
<dbReference type="Proteomes" id="UP001266305">
    <property type="component" value="Unassembled WGS sequence"/>
</dbReference>
<comment type="caution">
    <text evidence="1">The sequence shown here is derived from an EMBL/GenBank/DDBJ whole genome shotgun (WGS) entry which is preliminary data.</text>
</comment>
<keyword evidence="2" id="KW-1185">Reference proteome</keyword>
<gene>
    <name evidence="1" type="primary">IGF2R</name>
    <name evidence="1" type="ORF">P7K49_008898</name>
</gene>